<dbReference type="PANTHER" id="PTHR33545:SF5">
    <property type="entry name" value="UPF0750 MEMBRANE PROTEIN YITT"/>
    <property type="match status" value="1"/>
</dbReference>
<keyword evidence="4 6" id="KW-1133">Transmembrane helix</keyword>
<evidence type="ECO:0000313" key="7">
    <source>
        <dbReference type="EMBL" id="MCF2870531.1"/>
    </source>
</evidence>
<dbReference type="PANTHER" id="PTHR33545">
    <property type="entry name" value="UPF0750 MEMBRANE PROTEIN YITT-RELATED"/>
    <property type="match status" value="1"/>
</dbReference>
<evidence type="ECO:0000256" key="1">
    <source>
        <dbReference type="ARBA" id="ARBA00004651"/>
    </source>
</evidence>
<evidence type="ECO:0000256" key="3">
    <source>
        <dbReference type="ARBA" id="ARBA00022692"/>
    </source>
</evidence>
<dbReference type="RefSeq" id="WP_235224632.1">
    <property type="nucleotide sequence ID" value="NZ_JAKGAQ010000001.1"/>
</dbReference>
<feature type="transmembrane region" description="Helical" evidence="6">
    <location>
        <begin position="87"/>
        <end position="105"/>
    </location>
</feature>
<evidence type="ECO:0000256" key="4">
    <source>
        <dbReference type="ARBA" id="ARBA00022989"/>
    </source>
</evidence>
<gene>
    <name evidence="7" type="ORF">L0664_05580</name>
</gene>
<name>A0ABS9CTH4_9RHOB</name>
<dbReference type="InterPro" id="IPR051461">
    <property type="entry name" value="UPF0750_membrane"/>
</dbReference>
<sequence length="209" mass="22926">MANAQSIPPKNRPRRHSLLEDAQGLLTGTGMAASGLVILTHLGLITGQTAGLALLLSYATGYSFALMFFLVNLPFYWLGYMRIGPRFVMKTVISVILVSVFSIYFPHLMQFQTLNPYYGIALFGVLTGAGLLAIFRHGASLGGVGILALYIQDRTGFRAGFTQLLFDACIFVAAFFILDARAVLLSMLGAFIVNMIITFNHRKDWYVAT</sequence>
<keyword evidence="2" id="KW-1003">Cell membrane</keyword>
<dbReference type="InterPro" id="IPR003740">
    <property type="entry name" value="YitT"/>
</dbReference>
<dbReference type="Pfam" id="PF02588">
    <property type="entry name" value="YitT_membrane"/>
    <property type="match status" value="1"/>
</dbReference>
<evidence type="ECO:0000256" key="5">
    <source>
        <dbReference type="ARBA" id="ARBA00023136"/>
    </source>
</evidence>
<keyword evidence="5 6" id="KW-0472">Membrane</keyword>
<protein>
    <submittedName>
        <fullName evidence="7">YitT family protein</fullName>
    </submittedName>
</protein>
<comment type="caution">
    <text evidence="7">The sequence shown here is derived from an EMBL/GenBank/DDBJ whole genome shotgun (WGS) entry which is preliminary data.</text>
</comment>
<accession>A0ABS9CTH4</accession>
<evidence type="ECO:0000313" key="8">
    <source>
        <dbReference type="Proteomes" id="UP001200557"/>
    </source>
</evidence>
<dbReference type="Proteomes" id="UP001200557">
    <property type="component" value="Unassembled WGS sequence"/>
</dbReference>
<feature type="transmembrane region" description="Helical" evidence="6">
    <location>
        <begin position="24"/>
        <end position="45"/>
    </location>
</feature>
<reference evidence="7 8" key="1">
    <citation type="submission" date="2022-01" db="EMBL/GenBank/DDBJ databases">
        <title>Octadecabacter sp. nov., isolated from a marine alga.</title>
        <authorList>
            <person name="Jin M.S."/>
            <person name="Kim H.M."/>
            <person name="Han D.M."/>
            <person name="Jung J.J."/>
            <person name="Jeon C.O."/>
        </authorList>
    </citation>
    <scope>NUCLEOTIDE SEQUENCE [LARGE SCALE GENOMIC DNA]</scope>
    <source>
        <strain evidence="7 8">G9-8</strain>
    </source>
</reference>
<comment type="subcellular location">
    <subcellularLocation>
        <location evidence="1">Cell membrane</location>
        <topology evidence="1">Multi-pass membrane protein</topology>
    </subcellularLocation>
</comment>
<feature type="transmembrane region" description="Helical" evidence="6">
    <location>
        <begin position="117"/>
        <end position="135"/>
    </location>
</feature>
<dbReference type="EMBL" id="JAKGAQ010000001">
    <property type="protein sequence ID" value="MCF2870531.1"/>
    <property type="molecule type" value="Genomic_DNA"/>
</dbReference>
<feature type="transmembrane region" description="Helical" evidence="6">
    <location>
        <begin position="183"/>
        <end position="200"/>
    </location>
</feature>
<evidence type="ECO:0000256" key="6">
    <source>
        <dbReference type="SAM" id="Phobius"/>
    </source>
</evidence>
<feature type="transmembrane region" description="Helical" evidence="6">
    <location>
        <begin position="156"/>
        <end position="177"/>
    </location>
</feature>
<keyword evidence="8" id="KW-1185">Reference proteome</keyword>
<evidence type="ECO:0000256" key="2">
    <source>
        <dbReference type="ARBA" id="ARBA00022475"/>
    </source>
</evidence>
<proteinExistence type="predicted"/>
<feature type="transmembrane region" description="Helical" evidence="6">
    <location>
        <begin position="51"/>
        <end position="75"/>
    </location>
</feature>
<keyword evidence="3 6" id="KW-0812">Transmembrane</keyword>
<organism evidence="7 8">
    <name type="scientific">Octadecabacter dasysiphoniae</name>
    <dbReference type="NCBI Taxonomy" id="2909341"/>
    <lineage>
        <taxon>Bacteria</taxon>
        <taxon>Pseudomonadati</taxon>
        <taxon>Pseudomonadota</taxon>
        <taxon>Alphaproteobacteria</taxon>
        <taxon>Rhodobacterales</taxon>
        <taxon>Roseobacteraceae</taxon>
        <taxon>Octadecabacter</taxon>
    </lineage>
</organism>